<evidence type="ECO:0000313" key="6">
    <source>
        <dbReference type="EMBL" id="CAG8483572.1"/>
    </source>
</evidence>
<gene>
    <name evidence="6" type="ORF">FCALED_LOCUS2840</name>
</gene>
<sequence length="1188" mass="138554">MDDGVFFGSKDGLISSEEESTFNLRDIVIKEGSAKTYHLYLRNSNELHPIKISVNLILENNVSIKVDSLFEIHKELVNQNEIKMDEKLFYLGEDGIRDESTFNIRDIAGPEKTYNLYIWKLKLGYGSKGRETTSSIAKKRAFTMKEVQTIIGIGKGEKSVICKADWTKNYNKVALISSNLLEIKQLCNVNYHLLGTTKDPLGNDITVLEYANEGNLREYLKKQFVTLNWSKRIEMALDITQGLKYLHSENIIHRNLHAINILINDGKLKIANTHLFDVSEPKVGYTDPKYLFDPLQLSDDQLRYEILNGLREDSVENTPIKYQRLYRNCWVEDPDQRPIVENVLKTLDQLKLDLDKENELSTDQEIIQKLKLNHGLFLDGDTMKPSKEAIYNVNGELDINVYDGQPIIYTNINEPNNNFKPSFQQYDTCINFPFAEITFKGNLLETFLNCKNEDGKLNERYGHFFSENVLVGGQLFIKNFNTLTKTQIHLLKMHLSWAYNLAKYEENQLYDFINLQLEPKIETSDGNEITTTEKLVNWMKNMYQENMIDIISYISPIPVSKLQYNEASTQLTSDFNEKVIKVSNYKERLNLEVWIKDSIYVNLPGWINNFNLLQGLRINKNYELEIAKKVAIDLIQYPCLELEDSFDLKLKPTNQFEIFLFSNKISSIKKENLHVFNNNISMMINDELKIYEDNLDDFHFINYKQYEIILHWNDIILSEELKQDIEKGIKDMKPYKVLQDVFNEYGHLFPQKIILGKSFKFTSTKFSPKEFSKMSTIESVKSYLKTFDLLTQKGDKIDDFSDFIQDDKDLEIVEYDDVITLYDILQVKLQKHINVMLEDEYKIIMVGIDDLKDLSDNNIEHYKRISLNPSLNHQNYEVFGSIISNEQTMTKSKEFSVKFRLKDFKGFTAIIKKLETPNSKITKITEFHILWMIIGKPSKLPELSVFSPKNREFQIIFIDESILLQPDKFYYEVKTPFQLSEGYMISINAYHPPINDEPANIVEFIKWSCNSIIFRSNSILKALSMNENEVGIEYEDNLLIENFSIELHICILFSDTKKLRIDNKEDEYPFDLIGNVFTNENFIEYSLNTENGIVSMDTVNENNDLNVIVEKIISYLLNEKNFTFDENKKIQVILDNYITNNGISLSDIIDWLLNNQNNSKNIFLLGYVYCFITKEVYNSAFDLFHDAA</sequence>
<accession>A0A9N8WDH2</accession>
<dbReference type="PANTHER" id="PTHR44329">
    <property type="entry name" value="SERINE/THREONINE-PROTEIN KINASE TNNI3K-RELATED"/>
    <property type="match status" value="1"/>
</dbReference>
<dbReference type="InterPro" id="IPR000719">
    <property type="entry name" value="Prot_kinase_dom"/>
</dbReference>
<keyword evidence="1" id="KW-0808">Transferase</keyword>
<dbReference type="PROSITE" id="PS50011">
    <property type="entry name" value="PROTEIN_KINASE_DOM"/>
    <property type="match status" value="1"/>
</dbReference>
<evidence type="ECO:0000256" key="4">
    <source>
        <dbReference type="ARBA" id="ARBA00022840"/>
    </source>
</evidence>
<keyword evidence="4" id="KW-0067">ATP-binding</keyword>
<dbReference type="InterPro" id="IPR051681">
    <property type="entry name" value="Ser/Thr_Kinases-Pseudokinases"/>
</dbReference>
<keyword evidence="2" id="KW-0547">Nucleotide-binding</keyword>
<dbReference type="InterPro" id="IPR011009">
    <property type="entry name" value="Kinase-like_dom_sf"/>
</dbReference>
<dbReference type="AlphaFoldDB" id="A0A9N8WDH2"/>
<name>A0A9N8WDH2_9GLOM</name>
<dbReference type="InterPro" id="IPR001245">
    <property type="entry name" value="Ser-Thr/Tyr_kinase_cat_dom"/>
</dbReference>
<evidence type="ECO:0000313" key="7">
    <source>
        <dbReference type="Proteomes" id="UP000789570"/>
    </source>
</evidence>
<keyword evidence="3" id="KW-0418">Kinase</keyword>
<dbReference type="Gene3D" id="1.10.510.10">
    <property type="entry name" value="Transferase(Phosphotransferase) domain 1"/>
    <property type="match status" value="2"/>
</dbReference>
<dbReference type="SUPFAM" id="SSF56112">
    <property type="entry name" value="Protein kinase-like (PK-like)"/>
    <property type="match status" value="1"/>
</dbReference>
<evidence type="ECO:0000259" key="5">
    <source>
        <dbReference type="PROSITE" id="PS50011"/>
    </source>
</evidence>
<dbReference type="Pfam" id="PF07714">
    <property type="entry name" value="PK_Tyr_Ser-Thr"/>
    <property type="match status" value="1"/>
</dbReference>
<comment type="caution">
    <text evidence="6">The sequence shown here is derived from an EMBL/GenBank/DDBJ whole genome shotgun (WGS) entry which is preliminary data.</text>
</comment>
<proteinExistence type="predicted"/>
<feature type="non-terminal residue" evidence="6">
    <location>
        <position position="1188"/>
    </location>
</feature>
<evidence type="ECO:0000256" key="1">
    <source>
        <dbReference type="ARBA" id="ARBA00022679"/>
    </source>
</evidence>
<organism evidence="6 7">
    <name type="scientific">Funneliformis caledonium</name>
    <dbReference type="NCBI Taxonomy" id="1117310"/>
    <lineage>
        <taxon>Eukaryota</taxon>
        <taxon>Fungi</taxon>
        <taxon>Fungi incertae sedis</taxon>
        <taxon>Mucoromycota</taxon>
        <taxon>Glomeromycotina</taxon>
        <taxon>Glomeromycetes</taxon>
        <taxon>Glomerales</taxon>
        <taxon>Glomeraceae</taxon>
        <taxon>Funneliformis</taxon>
    </lineage>
</organism>
<reference evidence="6" key="1">
    <citation type="submission" date="2021-06" db="EMBL/GenBank/DDBJ databases">
        <authorList>
            <person name="Kallberg Y."/>
            <person name="Tangrot J."/>
            <person name="Rosling A."/>
        </authorList>
    </citation>
    <scope>NUCLEOTIDE SEQUENCE</scope>
    <source>
        <strain evidence="6">UK204</strain>
    </source>
</reference>
<keyword evidence="7" id="KW-1185">Reference proteome</keyword>
<dbReference type="EMBL" id="CAJVPQ010000461">
    <property type="protein sequence ID" value="CAG8483572.1"/>
    <property type="molecule type" value="Genomic_DNA"/>
</dbReference>
<evidence type="ECO:0000256" key="2">
    <source>
        <dbReference type="ARBA" id="ARBA00022741"/>
    </source>
</evidence>
<protein>
    <submittedName>
        <fullName evidence="6">3155_t:CDS:1</fullName>
    </submittedName>
</protein>
<dbReference type="Proteomes" id="UP000789570">
    <property type="component" value="Unassembled WGS sequence"/>
</dbReference>
<dbReference type="GO" id="GO:0005524">
    <property type="term" value="F:ATP binding"/>
    <property type="evidence" value="ECO:0007669"/>
    <property type="project" value="UniProtKB-KW"/>
</dbReference>
<dbReference type="PANTHER" id="PTHR44329:SF288">
    <property type="entry name" value="MITOGEN-ACTIVATED PROTEIN KINASE KINASE KINASE 20"/>
    <property type="match status" value="1"/>
</dbReference>
<dbReference type="OrthoDB" id="2324468at2759"/>
<feature type="domain" description="Protein kinase" evidence="5">
    <location>
        <begin position="117"/>
        <end position="435"/>
    </location>
</feature>
<dbReference type="GO" id="GO:0004674">
    <property type="term" value="F:protein serine/threonine kinase activity"/>
    <property type="evidence" value="ECO:0007669"/>
    <property type="project" value="TreeGrafter"/>
</dbReference>
<evidence type="ECO:0000256" key="3">
    <source>
        <dbReference type="ARBA" id="ARBA00022777"/>
    </source>
</evidence>